<organism evidence="2 3">
    <name type="scientific">Panagrellus redivivus</name>
    <name type="common">Microworm</name>
    <dbReference type="NCBI Taxonomy" id="6233"/>
    <lineage>
        <taxon>Eukaryota</taxon>
        <taxon>Metazoa</taxon>
        <taxon>Ecdysozoa</taxon>
        <taxon>Nematoda</taxon>
        <taxon>Chromadorea</taxon>
        <taxon>Rhabditida</taxon>
        <taxon>Tylenchina</taxon>
        <taxon>Panagrolaimomorpha</taxon>
        <taxon>Panagrolaimoidea</taxon>
        <taxon>Panagrolaimidae</taxon>
        <taxon>Panagrellus</taxon>
    </lineage>
</organism>
<evidence type="ECO:0000313" key="2">
    <source>
        <dbReference type="Proteomes" id="UP000492821"/>
    </source>
</evidence>
<dbReference type="Proteomes" id="UP000492821">
    <property type="component" value="Unassembled WGS sequence"/>
</dbReference>
<keyword evidence="1" id="KW-0732">Signal</keyword>
<evidence type="ECO:0000256" key="1">
    <source>
        <dbReference type="SAM" id="SignalP"/>
    </source>
</evidence>
<reference evidence="2" key="1">
    <citation type="journal article" date="2013" name="Genetics">
        <title>The draft genome and transcriptome of Panagrellus redivivus are shaped by the harsh demands of a free-living lifestyle.</title>
        <authorList>
            <person name="Srinivasan J."/>
            <person name="Dillman A.R."/>
            <person name="Macchietto M.G."/>
            <person name="Heikkinen L."/>
            <person name="Lakso M."/>
            <person name="Fracchia K.M."/>
            <person name="Antoshechkin I."/>
            <person name="Mortazavi A."/>
            <person name="Wong G."/>
            <person name="Sternberg P.W."/>
        </authorList>
    </citation>
    <scope>NUCLEOTIDE SEQUENCE [LARGE SCALE GENOMIC DNA]</scope>
    <source>
        <strain evidence="2">MT8872</strain>
    </source>
</reference>
<feature type="chain" id="PRO_5028902481" evidence="1">
    <location>
        <begin position="20"/>
        <end position="166"/>
    </location>
</feature>
<keyword evidence="2" id="KW-1185">Reference proteome</keyword>
<proteinExistence type="predicted"/>
<protein>
    <submittedName>
        <fullName evidence="3">Uncharacterized protein</fullName>
    </submittedName>
</protein>
<feature type="signal peptide" evidence="1">
    <location>
        <begin position="1"/>
        <end position="19"/>
    </location>
</feature>
<reference evidence="3" key="2">
    <citation type="submission" date="2020-10" db="UniProtKB">
        <authorList>
            <consortium name="WormBaseParasite"/>
        </authorList>
    </citation>
    <scope>IDENTIFICATION</scope>
</reference>
<dbReference type="WBParaSite" id="Pan_g3673.t1">
    <property type="protein sequence ID" value="Pan_g3673.t1"/>
    <property type="gene ID" value="Pan_g3673"/>
</dbReference>
<dbReference type="AlphaFoldDB" id="A0A7E4VXS6"/>
<evidence type="ECO:0000313" key="3">
    <source>
        <dbReference type="WBParaSite" id="Pan_g3673.t1"/>
    </source>
</evidence>
<sequence length="166" mass="17924">MSRLLGYLAVFALFVVVVGKKTTKINKEHAFYEIETEPFVFTIDRSNCPAKGGVPGCVCYGSESSPNSYGGDFGCGNNNGFICTLAPKAEFYAYSTGEIVSVDTLEFHKAMPFKVTMKEVEDGEAVPFLSIGQSDECSTITATYLYPAGQNSALDNTGQCESCECH</sequence>
<accession>A0A7E4VXS6</accession>
<name>A0A7E4VXS6_PANRE</name>